<keyword evidence="5" id="KW-0378">Hydrolase</keyword>
<gene>
    <name evidence="10" type="ORF">HID58_016399</name>
</gene>
<evidence type="ECO:0000256" key="1">
    <source>
        <dbReference type="ARBA" id="ARBA00001936"/>
    </source>
</evidence>
<proteinExistence type="inferred from homology"/>
<dbReference type="InterPro" id="IPR044224">
    <property type="entry name" value="KOBITO1-like"/>
</dbReference>
<dbReference type="PROSITE" id="PS00727">
    <property type="entry name" value="AP_NUCLEASE_F1_2"/>
    <property type="match status" value="1"/>
</dbReference>
<dbReference type="PROSITE" id="PS00726">
    <property type="entry name" value="AP_NUCLEASE_F1_1"/>
    <property type="match status" value="1"/>
</dbReference>
<organism evidence="10 11">
    <name type="scientific">Brassica napus</name>
    <name type="common">Rape</name>
    <dbReference type="NCBI Taxonomy" id="3708"/>
    <lineage>
        <taxon>Eukaryota</taxon>
        <taxon>Viridiplantae</taxon>
        <taxon>Streptophyta</taxon>
        <taxon>Embryophyta</taxon>
        <taxon>Tracheophyta</taxon>
        <taxon>Spermatophyta</taxon>
        <taxon>Magnoliopsida</taxon>
        <taxon>eudicotyledons</taxon>
        <taxon>Gunneridae</taxon>
        <taxon>Pentapetalae</taxon>
        <taxon>rosids</taxon>
        <taxon>malvids</taxon>
        <taxon>Brassicales</taxon>
        <taxon>Brassicaceae</taxon>
        <taxon>Brassiceae</taxon>
        <taxon>Brassica</taxon>
    </lineage>
</organism>
<dbReference type="InterPro" id="IPR020847">
    <property type="entry name" value="AP_endonuclease_F1_BS"/>
</dbReference>
<evidence type="ECO:0000256" key="8">
    <source>
        <dbReference type="SAM" id="Phobius"/>
    </source>
</evidence>
<name>A0ABQ8DMT5_BRANA</name>
<keyword evidence="11" id="KW-1185">Reference proteome</keyword>
<dbReference type="Gene3D" id="3.60.10.10">
    <property type="entry name" value="Endonuclease/exonuclease/phosphatase"/>
    <property type="match status" value="1"/>
</dbReference>
<feature type="domain" description="Endonuclease/exonuclease/phosphatase" evidence="9">
    <location>
        <begin position="630"/>
        <end position="880"/>
    </location>
</feature>
<dbReference type="InterPro" id="IPR004808">
    <property type="entry name" value="AP_endonuc_1"/>
</dbReference>
<dbReference type="InterPro" id="IPR036691">
    <property type="entry name" value="Endo/exonu/phosph_ase_sf"/>
</dbReference>
<evidence type="ECO:0000313" key="10">
    <source>
        <dbReference type="EMBL" id="KAH0930672.1"/>
    </source>
</evidence>
<evidence type="ECO:0000256" key="7">
    <source>
        <dbReference type="SAM" id="MobiDB-lite"/>
    </source>
</evidence>
<evidence type="ECO:0000256" key="6">
    <source>
        <dbReference type="ARBA" id="ARBA00022842"/>
    </source>
</evidence>
<evidence type="ECO:0000256" key="3">
    <source>
        <dbReference type="ARBA" id="ARBA00007092"/>
    </source>
</evidence>
<comment type="caution">
    <text evidence="10">The sequence shown here is derived from an EMBL/GenBank/DDBJ whole genome shotgun (WGS) entry which is preliminary data.</text>
</comment>
<feature type="transmembrane region" description="Helical" evidence="8">
    <location>
        <begin position="20"/>
        <end position="41"/>
    </location>
</feature>
<keyword evidence="8" id="KW-0472">Membrane</keyword>
<dbReference type="PANTHER" id="PTHR46701">
    <property type="entry name" value="GLYCOSYLTRANSFERASE-LIKE KOBITO 1"/>
    <property type="match status" value="1"/>
</dbReference>
<evidence type="ECO:0000256" key="2">
    <source>
        <dbReference type="ARBA" id="ARBA00001946"/>
    </source>
</evidence>
<dbReference type="PANTHER" id="PTHR46701:SF8">
    <property type="entry name" value="GLYCOSYLTRANSFERASE FAMILY 92 PROTEIN"/>
    <property type="match status" value="1"/>
</dbReference>
<dbReference type="CDD" id="cd09087">
    <property type="entry name" value="Ape1-like_AP-endo"/>
    <property type="match status" value="1"/>
</dbReference>
<dbReference type="NCBIfam" id="TIGR00195">
    <property type="entry name" value="exoDNase_III"/>
    <property type="match status" value="1"/>
</dbReference>
<evidence type="ECO:0000256" key="4">
    <source>
        <dbReference type="ARBA" id="ARBA00022723"/>
    </source>
</evidence>
<dbReference type="InterPro" id="IPR005135">
    <property type="entry name" value="Endo/exonuclease/phosphatase"/>
</dbReference>
<feature type="region of interest" description="Disordered" evidence="7">
    <location>
        <begin position="512"/>
        <end position="573"/>
    </location>
</feature>
<reference evidence="10 11" key="1">
    <citation type="submission" date="2021-05" db="EMBL/GenBank/DDBJ databases">
        <title>Genome Assembly of Synthetic Allotetraploid Brassica napus Reveals Homoeologous Exchanges between Subgenomes.</title>
        <authorList>
            <person name="Davis J.T."/>
        </authorList>
    </citation>
    <scope>NUCLEOTIDE SEQUENCE [LARGE SCALE GENOMIC DNA]</scope>
    <source>
        <strain evidence="11">cv. Da-Ae</strain>
        <tissue evidence="10">Seedling</tissue>
    </source>
</reference>
<comment type="similarity">
    <text evidence="3">Belongs to the DNA repair enzymes AP/ExoA family.</text>
</comment>
<dbReference type="PROSITE" id="PS51435">
    <property type="entry name" value="AP_NUCLEASE_F1_4"/>
    <property type="match status" value="1"/>
</dbReference>
<accession>A0ABQ8DMT5</accession>
<keyword evidence="8" id="KW-1133">Transmembrane helix</keyword>
<dbReference type="Pfam" id="PF03372">
    <property type="entry name" value="Exo_endo_phos"/>
    <property type="match status" value="1"/>
</dbReference>
<dbReference type="EMBL" id="JAGKQM010000004">
    <property type="protein sequence ID" value="KAH0930672.1"/>
    <property type="molecule type" value="Genomic_DNA"/>
</dbReference>
<keyword evidence="4" id="KW-0479">Metal-binding</keyword>
<keyword evidence="8" id="KW-0812">Transmembrane</keyword>
<comment type="cofactor">
    <cofactor evidence="1">
        <name>Mn(2+)</name>
        <dbReference type="ChEBI" id="CHEBI:29035"/>
    </cofactor>
</comment>
<dbReference type="SUPFAM" id="SSF56219">
    <property type="entry name" value="DNase I-like"/>
    <property type="match status" value="1"/>
</dbReference>
<evidence type="ECO:0000256" key="5">
    <source>
        <dbReference type="ARBA" id="ARBA00022801"/>
    </source>
</evidence>
<dbReference type="Proteomes" id="UP000824890">
    <property type="component" value="Unassembled WGS sequence"/>
</dbReference>
<feature type="compositionally biased region" description="Basic and acidic residues" evidence="7">
    <location>
        <begin position="556"/>
        <end position="573"/>
    </location>
</feature>
<dbReference type="PROSITE" id="PS00728">
    <property type="entry name" value="AP_NUCLEASE_F1_3"/>
    <property type="match status" value="1"/>
</dbReference>
<evidence type="ECO:0000259" key="9">
    <source>
        <dbReference type="Pfam" id="PF03372"/>
    </source>
</evidence>
<keyword evidence="6" id="KW-0460">Magnesium</keyword>
<dbReference type="InterPro" id="IPR020848">
    <property type="entry name" value="AP_endonuclease_F1_CS"/>
</dbReference>
<comment type="cofactor">
    <cofactor evidence="2">
        <name>Mg(2+)</name>
        <dbReference type="ChEBI" id="CHEBI:18420"/>
    </cofactor>
</comment>
<evidence type="ECO:0000313" key="11">
    <source>
        <dbReference type="Proteomes" id="UP000824890"/>
    </source>
</evidence>
<dbReference type="NCBIfam" id="TIGR00633">
    <property type="entry name" value="xth"/>
    <property type="match status" value="1"/>
</dbReference>
<protein>
    <recommendedName>
        <fullName evidence="9">Endonuclease/exonuclease/phosphatase domain-containing protein</fullName>
    </recommendedName>
</protein>
<sequence>MASGLYSSSKPSLSSSSSSFSWLFLLLTLLPLSLACFAFLLQWPGGINDWFTDNYPFPGMSPISKKSSDSGCVSLLGQSHATSFPYLKDLNLDHKIDLKPKICITTSTSAGLEQTLPWIFYHKVIGVSTFYLFVEGTAASPNVSRVLETIPGVNVIYRTRELEEEQAKSRIWNETWLHKFFYKPCNYELFVKQNLNMEMAITMARDDGIDWILHLDTDELVHPSGASEYSLRSLFREESSVERDDIKEPFTEVSMFKKNYEHVPRDVYFENFKEATHGNKNYFLTYGNGKSAARIQDHLRPNGAHRWYNYKKIPNFIYLDEAAVLHYTYSRFSDLTSRRDRCGCKPTREDVKRCFMLEESSSSQATVRKVLEFDDTNDLVCESKIQPYHLNLLQVFKLSLIDLLSMNKVLQLGLQSSVVQAAKFLVVVPFRSLRFGSSIVSVRVGTSSFNKRLMSNATSKSVPLSINNSKGKPMKVVLHHFACSGYLLMKLGLPVKGLKKELISTLKLHMDNSSQDESSGAEKMETTSSTLSESVTIKRKTRNQEEADDDYYGNDNGEKKVKQSTEKNLKVKVSSKEEEASLTIVVSSSNQSEPWTVLAHKKPEKDWKAYNPKTMRPPSLPEGTKSVKIMTWNVNGLRALLKLESFSALQLAQREDFDVLCLQETKIQVKDVEEIKKALIEGYDHSYWSCSVSKLGYSGTAIISRIKPLSVRYGTGLSGSDHDTEGRIVTAEFESFYLINTYVPNSGDGLKRLSYRVEEWDRTLSNYIKELEKTKPVVLTGDLNCAHEEIDIYNPAGNKRSAGFTIEERQSFGENFLEKGFVDTFRKQHPGVVGYTYWGYRSGARKTNRGWRLDYFLVSESIAGNVHDSYILPDISGSDHCPIGIILKL</sequence>
<feature type="compositionally biased region" description="Low complexity" evidence="7">
    <location>
        <begin position="526"/>
        <end position="535"/>
    </location>
</feature>